<evidence type="ECO:0000313" key="2">
    <source>
        <dbReference type="EMBL" id="TPH18970.1"/>
    </source>
</evidence>
<keyword evidence="1" id="KW-1133">Transmembrane helix</keyword>
<reference evidence="2 3" key="1">
    <citation type="submission" date="2019-01" db="EMBL/GenBank/DDBJ databases">
        <title>Litorilituus lipolytica sp. nov., isolated from intertidal sand of the Yellow Sea in China.</title>
        <authorList>
            <person name="Liu A."/>
        </authorList>
    </citation>
    <scope>NUCLEOTIDE SEQUENCE [LARGE SCALE GENOMIC DNA]</scope>
    <source>
        <strain evidence="2 3">RZ04</strain>
    </source>
</reference>
<keyword evidence="3" id="KW-1185">Reference proteome</keyword>
<sequence>MSNFNTLISKMLKSAESSLLQRYCLLLWDSCYALKKGVLEEATAQDKKQVKCLILGAQHYQEEVMDYPISRYRDLVKVLKLEQTNSLRPFLFQIQAFNGKARQVKKAYYSDTLLAENIIRPNLVIPESWIIASSLKNKTIQYQQNNRKYICVPNNYKNTVIELNGLLTNREDAYIALVVPQSVECIENDESWLIKELFNGKNIASLWQLILGLYVNYSKQSKQTDWRAFFAGSSIVLVIYLIVISLFLNNSVASLRAESDSLNAQLSPLLDLISQTNESKSRAEKFSGLYQVKGWELTDWQSIAPLFTQGIKLININFLPTGKIALKMRSTSLSSSDVLALLLAQQNVAKADFSGIIQKKANYQDFTIIVELASLQEKTQEVAHD</sequence>
<gene>
    <name evidence="2" type="ORF">EPA86_01350</name>
</gene>
<feature type="transmembrane region" description="Helical" evidence="1">
    <location>
        <begin position="228"/>
        <end position="248"/>
    </location>
</feature>
<dbReference type="OrthoDB" id="6400132at2"/>
<organism evidence="2 3">
    <name type="scientific">Litorilituus lipolyticus</name>
    <dbReference type="NCBI Taxonomy" id="2491017"/>
    <lineage>
        <taxon>Bacteria</taxon>
        <taxon>Pseudomonadati</taxon>
        <taxon>Pseudomonadota</taxon>
        <taxon>Gammaproteobacteria</taxon>
        <taxon>Alteromonadales</taxon>
        <taxon>Colwelliaceae</taxon>
        <taxon>Litorilituus</taxon>
    </lineage>
</organism>
<dbReference type="EMBL" id="SAWY01000002">
    <property type="protein sequence ID" value="TPH18970.1"/>
    <property type="molecule type" value="Genomic_DNA"/>
</dbReference>
<name>A0A502L4W9_9GAMM</name>
<dbReference type="AlphaFoldDB" id="A0A502L4W9"/>
<dbReference type="Proteomes" id="UP000315303">
    <property type="component" value="Unassembled WGS sequence"/>
</dbReference>
<evidence type="ECO:0000313" key="3">
    <source>
        <dbReference type="Proteomes" id="UP000315303"/>
    </source>
</evidence>
<keyword evidence="1" id="KW-0472">Membrane</keyword>
<evidence type="ECO:0000256" key="1">
    <source>
        <dbReference type="SAM" id="Phobius"/>
    </source>
</evidence>
<keyword evidence="1" id="KW-0812">Transmembrane</keyword>
<accession>A0A502L4W9</accession>
<dbReference type="RefSeq" id="WP_140601131.1">
    <property type="nucleotide sequence ID" value="NZ_SAWY01000002.1"/>
</dbReference>
<comment type="caution">
    <text evidence="2">The sequence shown here is derived from an EMBL/GenBank/DDBJ whole genome shotgun (WGS) entry which is preliminary data.</text>
</comment>
<proteinExistence type="predicted"/>
<protein>
    <submittedName>
        <fullName evidence="2">Uncharacterized protein</fullName>
    </submittedName>
</protein>